<dbReference type="OrthoDB" id="9803968at2"/>
<dbReference type="AlphaFoldDB" id="A0A4Q8ARG2"/>
<evidence type="ECO:0000256" key="4">
    <source>
        <dbReference type="ARBA" id="ARBA00022840"/>
    </source>
</evidence>
<dbReference type="RefSeq" id="WP_130506885.1">
    <property type="nucleotide sequence ID" value="NZ_SHLC01000001.1"/>
</dbReference>
<keyword evidence="2" id="KW-0436">Ligase</keyword>
<dbReference type="GO" id="GO:0006637">
    <property type="term" value="P:acyl-CoA metabolic process"/>
    <property type="evidence" value="ECO:0007669"/>
    <property type="project" value="TreeGrafter"/>
</dbReference>
<dbReference type="InterPro" id="IPR051087">
    <property type="entry name" value="Mitochondrial_ACSM"/>
</dbReference>
<evidence type="ECO:0000259" key="7">
    <source>
        <dbReference type="Pfam" id="PF13193"/>
    </source>
</evidence>
<dbReference type="GO" id="GO:0006633">
    <property type="term" value="P:fatty acid biosynthetic process"/>
    <property type="evidence" value="ECO:0007669"/>
    <property type="project" value="TreeGrafter"/>
</dbReference>
<dbReference type="Pfam" id="PF13193">
    <property type="entry name" value="AMP-binding_C"/>
    <property type="match status" value="1"/>
</dbReference>
<evidence type="ECO:0000256" key="2">
    <source>
        <dbReference type="ARBA" id="ARBA00022598"/>
    </source>
</evidence>
<protein>
    <submittedName>
        <fullName evidence="8">Acetyl-CoA synthetase</fullName>
    </submittedName>
</protein>
<evidence type="ECO:0000259" key="6">
    <source>
        <dbReference type="Pfam" id="PF00501"/>
    </source>
</evidence>
<feature type="compositionally biased region" description="Basic and acidic residues" evidence="5">
    <location>
        <begin position="569"/>
        <end position="582"/>
    </location>
</feature>
<evidence type="ECO:0000256" key="5">
    <source>
        <dbReference type="SAM" id="MobiDB-lite"/>
    </source>
</evidence>
<reference evidence="8 9" key="1">
    <citation type="submission" date="2019-02" db="EMBL/GenBank/DDBJ databases">
        <title>Sequencing the genomes of 1000 actinobacteria strains.</title>
        <authorList>
            <person name="Klenk H.-P."/>
        </authorList>
    </citation>
    <scope>NUCLEOTIDE SEQUENCE [LARGE SCALE GENOMIC DNA]</scope>
    <source>
        <strain evidence="8 9">DSM 18319</strain>
    </source>
</reference>
<feature type="domain" description="AMP-dependent synthetase/ligase" evidence="6">
    <location>
        <begin position="64"/>
        <end position="420"/>
    </location>
</feature>
<dbReference type="InterPro" id="IPR025110">
    <property type="entry name" value="AMP-bd_C"/>
</dbReference>
<organism evidence="8 9">
    <name type="scientific">Microterricola gilva</name>
    <dbReference type="NCBI Taxonomy" id="393267"/>
    <lineage>
        <taxon>Bacteria</taxon>
        <taxon>Bacillati</taxon>
        <taxon>Actinomycetota</taxon>
        <taxon>Actinomycetes</taxon>
        <taxon>Micrococcales</taxon>
        <taxon>Microbacteriaceae</taxon>
        <taxon>Microterricola</taxon>
    </lineage>
</organism>
<evidence type="ECO:0000256" key="1">
    <source>
        <dbReference type="ARBA" id="ARBA00006432"/>
    </source>
</evidence>
<keyword evidence="4" id="KW-0067">ATP-binding</keyword>
<dbReference type="PANTHER" id="PTHR43605:SF10">
    <property type="entry name" value="ACYL-COA SYNTHETASE MEDIUM CHAIN FAMILY MEMBER 3"/>
    <property type="match status" value="1"/>
</dbReference>
<dbReference type="GO" id="GO:0015645">
    <property type="term" value="F:fatty acid ligase activity"/>
    <property type="evidence" value="ECO:0007669"/>
    <property type="project" value="TreeGrafter"/>
</dbReference>
<proteinExistence type="inferred from homology"/>
<dbReference type="SUPFAM" id="SSF56801">
    <property type="entry name" value="Acetyl-CoA synthetase-like"/>
    <property type="match status" value="1"/>
</dbReference>
<evidence type="ECO:0000313" key="9">
    <source>
        <dbReference type="Proteomes" id="UP000291483"/>
    </source>
</evidence>
<sequence>MAANDSTREHAGTTALRAARDHLLALRSDGERARAEFSWPEVGEHFNWAQHWFDVLAEGNDEAALWIVEEDGSEASYSFAEMRDRSNRLANWLRAEGVRPGDAVMLMLGNRVELWDSMLAVLKLGAVILPSSVVLGPAELADRVERAAVRFIIADPTDAAKFSGVPGEYRGICVGAGEAGAAAPAGWLDMADAAAAPASAIENTVGSRDPALIYFTSGTTSLPKMVVHSHLSYPVGHLSTMYWIGVQPGDVHMAISSAGWGKHAWSSFFAPWIAGATVFVYNYSRFDATALVAQLDRAGVATFCAPPTVWRMLIQSEVREKPRGLRELLSAGEPLNPEVIARIREWWGLDIRDGYGQTETTALIGNTPGAQLVPGAMGLPLPGVSVAIVDPITGAPSTNGEGEICLDLGTRPLNLMTGYLGDDARTRESMRGGYFHTGDVASRADDGTLTFIGRTDDIFKSSDYKVSPFEVESILIEHPAVAEAAVVGAPDATRLNITKAYIALAAGVSPDEATALAVLAHARASLPPYMRVRRIEFFELPKTASGKIRRVELRQREVDAADAGVRSPGEWREEDFPGLKRG</sequence>
<dbReference type="PROSITE" id="PS00455">
    <property type="entry name" value="AMP_BINDING"/>
    <property type="match status" value="1"/>
</dbReference>
<dbReference type="PANTHER" id="PTHR43605">
    <property type="entry name" value="ACYL-COENZYME A SYNTHETASE"/>
    <property type="match status" value="1"/>
</dbReference>
<dbReference type="Gene3D" id="3.40.50.12780">
    <property type="entry name" value="N-terminal domain of ligase-like"/>
    <property type="match status" value="1"/>
</dbReference>
<comment type="caution">
    <text evidence="8">The sequence shown here is derived from an EMBL/GenBank/DDBJ whole genome shotgun (WGS) entry which is preliminary data.</text>
</comment>
<dbReference type="Gene3D" id="3.30.300.30">
    <property type="match status" value="1"/>
</dbReference>
<dbReference type="EMBL" id="SHLC01000001">
    <property type="protein sequence ID" value="RZU66733.1"/>
    <property type="molecule type" value="Genomic_DNA"/>
</dbReference>
<evidence type="ECO:0000256" key="3">
    <source>
        <dbReference type="ARBA" id="ARBA00022741"/>
    </source>
</evidence>
<feature type="domain" description="AMP-binding enzyme C-terminal" evidence="7">
    <location>
        <begin position="470"/>
        <end position="547"/>
    </location>
</feature>
<dbReference type="GO" id="GO:0004321">
    <property type="term" value="F:fatty-acyl-CoA synthase activity"/>
    <property type="evidence" value="ECO:0007669"/>
    <property type="project" value="TreeGrafter"/>
</dbReference>
<comment type="similarity">
    <text evidence="1">Belongs to the ATP-dependent AMP-binding enzyme family.</text>
</comment>
<name>A0A4Q8ARG2_9MICO</name>
<dbReference type="GO" id="GO:0016405">
    <property type="term" value="F:CoA-ligase activity"/>
    <property type="evidence" value="ECO:0007669"/>
    <property type="project" value="UniProtKB-ARBA"/>
</dbReference>
<evidence type="ECO:0000313" key="8">
    <source>
        <dbReference type="EMBL" id="RZU66733.1"/>
    </source>
</evidence>
<dbReference type="Pfam" id="PF00501">
    <property type="entry name" value="AMP-binding"/>
    <property type="match status" value="1"/>
</dbReference>
<dbReference type="InterPro" id="IPR020845">
    <property type="entry name" value="AMP-binding_CS"/>
</dbReference>
<dbReference type="InterPro" id="IPR042099">
    <property type="entry name" value="ANL_N_sf"/>
</dbReference>
<feature type="region of interest" description="Disordered" evidence="5">
    <location>
        <begin position="559"/>
        <end position="582"/>
    </location>
</feature>
<dbReference type="GO" id="GO:0005524">
    <property type="term" value="F:ATP binding"/>
    <property type="evidence" value="ECO:0007669"/>
    <property type="project" value="UniProtKB-KW"/>
</dbReference>
<keyword evidence="3" id="KW-0547">Nucleotide-binding</keyword>
<dbReference type="InterPro" id="IPR045851">
    <property type="entry name" value="AMP-bd_C_sf"/>
</dbReference>
<dbReference type="Proteomes" id="UP000291483">
    <property type="component" value="Unassembled WGS sequence"/>
</dbReference>
<dbReference type="InterPro" id="IPR000873">
    <property type="entry name" value="AMP-dep_synth/lig_dom"/>
</dbReference>
<gene>
    <name evidence="8" type="ORF">EV379_3099</name>
</gene>
<keyword evidence="9" id="KW-1185">Reference proteome</keyword>
<accession>A0A4Q8ARG2</accession>